<evidence type="ECO:0000313" key="5">
    <source>
        <dbReference type="Proteomes" id="UP000060602"/>
    </source>
</evidence>
<name>A0A0X8NVD3_ALCXX</name>
<gene>
    <name evidence="4" type="ORF">AL504_02795</name>
</gene>
<dbReference type="Proteomes" id="UP000060602">
    <property type="component" value="Chromosome"/>
</dbReference>
<dbReference type="EMBL" id="CP014060">
    <property type="protein sequence ID" value="AMG35067.1"/>
    <property type="molecule type" value="Genomic_DNA"/>
</dbReference>
<dbReference type="InterPro" id="IPR016181">
    <property type="entry name" value="Acyl_CoA_acyltransferase"/>
</dbReference>
<evidence type="ECO:0000259" key="3">
    <source>
        <dbReference type="PROSITE" id="PS51186"/>
    </source>
</evidence>
<evidence type="ECO:0000256" key="2">
    <source>
        <dbReference type="ARBA" id="ARBA00023315"/>
    </source>
</evidence>
<dbReference type="Gene3D" id="3.40.630.30">
    <property type="match status" value="1"/>
</dbReference>
<dbReference type="PROSITE" id="PS51186">
    <property type="entry name" value="GNAT"/>
    <property type="match status" value="1"/>
</dbReference>
<evidence type="ECO:0000313" key="4">
    <source>
        <dbReference type="EMBL" id="AMG35067.1"/>
    </source>
</evidence>
<evidence type="ECO:0000256" key="1">
    <source>
        <dbReference type="ARBA" id="ARBA00022679"/>
    </source>
</evidence>
<organism evidence="4 5">
    <name type="scientific">Alcaligenes xylosoxydans xylosoxydans</name>
    <name type="common">Achromobacter xylosoxidans</name>
    <dbReference type="NCBI Taxonomy" id="85698"/>
    <lineage>
        <taxon>Bacteria</taxon>
        <taxon>Pseudomonadati</taxon>
        <taxon>Pseudomonadota</taxon>
        <taxon>Betaproteobacteria</taxon>
        <taxon>Burkholderiales</taxon>
        <taxon>Alcaligenaceae</taxon>
        <taxon>Achromobacter</taxon>
    </lineage>
</organism>
<dbReference type="PANTHER" id="PTHR43877">
    <property type="entry name" value="AMINOALKYLPHOSPHONATE N-ACETYLTRANSFERASE-RELATED-RELATED"/>
    <property type="match status" value="1"/>
</dbReference>
<dbReference type="InterPro" id="IPR000182">
    <property type="entry name" value="GNAT_dom"/>
</dbReference>
<feature type="domain" description="N-acetyltransferase" evidence="3">
    <location>
        <begin position="3"/>
        <end position="144"/>
    </location>
</feature>
<keyword evidence="1 4" id="KW-0808">Transferase</keyword>
<protein>
    <submittedName>
        <fullName evidence="4">N-acetyltransferase</fullName>
    </submittedName>
</protein>
<dbReference type="AlphaFoldDB" id="A0A0X8NVD3"/>
<dbReference type="GO" id="GO:0016747">
    <property type="term" value="F:acyltransferase activity, transferring groups other than amino-acyl groups"/>
    <property type="evidence" value="ECO:0007669"/>
    <property type="project" value="InterPro"/>
</dbReference>
<proteinExistence type="predicted"/>
<sequence length="151" mass="16571">MALTIRAADAADLPGLRALFLATRREAYPWLAPDSLREADLDAQTEGERLWVALGAGDELAGFVSLWQPDGFIHHLYVGRDWRRQGVARALLRALPGWPATRYRLKCLRRNAAALAFYQACGFVEMGAGTGEDGDYLLLESRGDLPLGAEA</sequence>
<dbReference type="InterPro" id="IPR050832">
    <property type="entry name" value="Bact_Acetyltransf"/>
</dbReference>
<dbReference type="CDD" id="cd04301">
    <property type="entry name" value="NAT_SF"/>
    <property type="match status" value="1"/>
</dbReference>
<dbReference type="Pfam" id="PF00583">
    <property type="entry name" value="Acetyltransf_1"/>
    <property type="match status" value="1"/>
</dbReference>
<dbReference type="RefSeq" id="WP_061071103.1">
    <property type="nucleotide sequence ID" value="NZ_CP014060.2"/>
</dbReference>
<accession>A0A0X8NVD3</accession>
<reference evidence="5" key="1">
    <citation type="submission" date="2015-12" db="EMBL/GenBank/DDBJ databases">
        <title>FDA dAtabase for Regulatory Grade micrObial Sequences (FDA-ARGOS): Supporting development and validation of Infectious Disease Dx tests.</title>
        <authorList>
            <person name="Case J."/>
            <person name="Tallon L."/>
            <person name="Sadzewicz L."/>
            <person name="Sengamalay N."/>
            <person name="Ott S."/>
            <person name="Godinez A."/>
            <person name="Nagaraj S."/>
            <person name="Nadendla S."/>
            <person name="Sichtig H."/>
        </authorList>
    </citation>
    <scope>NUCLEOTIDE SEQUENCE [LARGE SCALE GENOMIC DNA]</scope>
    <source>
        <strain evidence="5">FDAARGOS_147</strain>
    </source>
</reference>
<dbReference type="SUPFAM" id="SSF55729">
    <property type="entry name" value="Acyl-CoA N-acyltransferases (Nat)"/>
    <property type="match status" value="1"/>
</dbReference>
<keyword evidence="2" id="KW-0012">Acyltransferase</keyword>